<sequence length="372" mass="43533">MPMNKSSILWRIECIKRILEHGPMSAREITEKLYHDYGIEKNERTIIRDLNDSLGKNGIRKHGEPAHRTKQMWTVSTEKRDRTRQPPDFNEPAALATLLAERHLEGIRHPQLMTKLEPLFKYAHEMLEHNAENRGLIANWNRSVEYTPSDHQLQAPKIEPKLFEQLLRDVFNRSVIDITYVRHQGDEPIKRRGNALGIVYRGRVPYLAFRYLKRNPDDKDFTAFLPISRILGVQGVVSDSQEVKDFNLAEAKEKQFNMTIGDDFTLEMQIFDSVRREIQDAHLGKNQVIRPIEGHPTIFLLQVDVPYNQNLVNWLIARSPYLKVLGPKPFRRMFYRDIKRAAAIDDAEFLTVPPREEKTFVSFEEEEKRHSS</sequence>
<proteinExistence type="predicted"/>
<accession>A0A432YMJ4</accession>
<dbReference type="Proteomes" id="UP000288259">
    <property type="component" value="Unassembled WGS sequence"/>
</dbReference>
<name>A0A432YMJ4_9GAMM</name>
<comment type="caution">
    <text evidence="1">The sequence shown here is derived from an EMBL/GenBank/DDBJ whole genome shotgun (WGS) entry which is preliminary data.</text>
</comment>
<dbReference type="PANTHER" id="PTHR34580:SF1">
    <property type="entry name" value="PROTEIN PAFC"/>
    <property type="match status" value="1"/>
</dbReference>
<gene>
    <name evidence="1" type="ORF">CWI71_05005</name>
</gene>
<reference evidence="2" key="1">
    <citation type="journal article" date="2018" name="Front. Microbiol.">
        <title>Genome-Based Analysis Reveals the Taxonomy and Diversity of the Family Idiomarinaceae.</title>
        <authorList>
            <person name="Liu Y."/>
            <person name="Lai Q."/>
            <person name="Shao Z."/>
        </authorList>
    </citation>
    <scope>NUCLEOTIDE SEQUENCE [LARGE SCALE GENOMIC DNA]</scope>
    <source>
        <strain evidence="2">CVS-6</strain>
    </source>
</reference>
<evidence type="ECO:0000313" key="2">
    <source>
        <dbReference type="Proteomes" id="UP000288259"/>
    </source>
</evidence>
<dbReference type="EMBL" id="PIPY01000004">
    <property type="protein sequence ID" value="RUO62211.1"/>
    <property type="molecule type" value="Genomic_DNA"/>
</dbReference>
<dbReference type="PANTHER" id="PTHR34580">
    <property type="match status" value="1"/>
</dbReference>
<dbReference type="InterPro" id="IPR051534">
    <property type="entry name" value="CBASS_pafABC_assoc_protein"/>
</dbReference>
<organism evidence="1 2">
    <name type="scientific">Pseudidiomarina insulisalsae</name>
    <dbReference type="NCBI Taxonomy" id="575789"/>
    <lineage>
        <taxon>Bacteria</taxon>
        <taxon>Pseudomonadati</taxon>
        <taxon>Pseudomonadota</taxon>
        <taxon>Gammaproteobacteria</taxon>
        <taxon>Alteromonadales</taxon>
        <taxon>Idiomarinaceae</taxon>
        <taxon>Pseudidiomarina</taxon>
    </lineage>
</organism>
<protein>
    <submittedName>
        <fullName evidence="1">Uncharacterized protein</fullName>
    </submittedName>
</protein>
<dbReference type="AlphaFoldDB" id="A0A432YMJ4"/>
<keyword evidence="2" id="KW-1185">Reference proteome</keyword>
<evidence type="ECO:0000313" key="1">
    <source>
        <dbReference type="EMBL" id="RUO62211.1"/>
    </source>
</evidence>